<reference evidence="7" key="1">
    <citation type="submission" date="2017-11" db="EMBL/GenBank/DDBJ databases">
        <authorList>
            <person name="Blom J."/>
        </authorList>
    </citation>
    <scope>NUCLEOTIDE SEQUENCE [LARGE SCALE GENOMIC DNA]</scope>
</reference>
<evidence type="ECO:0000256" key="2">
    <source>
        <dbReference type="ARBA" id="ARBA00007639"/>
    </source>
</evidence>
<dbReference type="InterPro" id="IPR025997">
    <property type="entry name" value="SBP_2_dom"/>
</dbReference>
<accession>A0A193SSG8</accession>
<evidence type="ECO:0000313" key="7">
    <source>
        <dbReference type="Proteomes" id="UP000239025"/>
    </source>
</evidence>
<dbReference type="Pfam" id="PF13407">
    <property type="entry name" value="Peripla_BP_4"/>
    <property type="match status" value="1"/>
</dbReference>
<dbReference type="PANTHER" id="PTHR46847:SF1">
    <property type="entry name" value="D-ALLOSE-BINDING PERIPLASMIC PROTEIN-RELATED"/>
    <property type="match status" value="1"/>
</dbReference>
<dbReference type="InterPro" id="IPR028082">
    <property type="entry name" value="Peripla_BP_I"/>
</dbReference>
<feature type="domain" description="Periplasmic binding protein" evidence="5">
    <location>
        <begin position="24"/>
        <end position="141"/>
    </location>
</feature>
<dbReference type="EMBL" id="LT963395">
    <property type="protein sequence ID" value="SOS21857.1"/>
    <property type="molecule type" value="Genomic_DNA"/>
</dbReference>
<name>A0A193SSG8_9PSED</name>
<gene>
    <name evidence="6" type="ORF">PL963_03770</name>
</gene>
<comment type="similarity">
    <text evidence="2">Belongs to the bacterial solute-binding protein 2 family.</text>
</comment>
<feature type="chain" id="PRO_5015053297" evidence="4">
    <location>
        <begin position="21"/>
        <end position="141"/>
    </location>
</feature>
<dbReference type="AlphaFoldDB" id="A0A193SSG8"/>
<feature type="signal peptide" evidence="4">
    <location>
        <begin position="1"/>
        <end position="20"/>
    </location>
</feature>
<dbReference type="GO" id="GO:0030313">
    <property type="term" value="C:cell envelope"/>
    <property type="evidence" value="ECO:0007669"/>
    <property type="project" value="UniProtKB-SubCell"/>
</dbReference>
<protein>
    <submittedName>
        <fullName evidence="6">Rhizopine-binding protein</fullName>
    </submittedName>
</protein>
<evidence type="ECO:0000256" key="1">
    <source>
        <dbReference type="ARBA" id="ARBA00004196"/>
    </source>
</evidence>
<dbReference type="SUPFAM" id="SSF53822">
    <property type="entry name" value="Periplasmic binding protein-like I"/>
    <property type="match status" value="1"/>
</dbReference>
<proteinExistence type="inferred from homology"/>
<dbReference type="Proteomes" id="UP000239025">
    <property type="component" value="Chromosome 1"/>
</dbReference>
<organism evidence="6 7">
    <name type="scientific">Pseudomonas cerasi</name>
    <dbReference type="NCBI Taxonomy" id="1583341"/>
    <lineage>
        <taxon>Bacteria</taxon>
        <taxon>Pseudomonadati</taxon>
        <taxon>Pseudomonadota</taxon>
        <taxon>Gammaproteobacteria</taxon>
        <taxon>Pseudomonadales</taxon>
        <taxon>Pseudomonadaceae</taxon>
        <taxon>Pseudomonas</taxon>
    </lineage>
</organism>
<sequence>MKKQLLSVAFSALFAPLAMAEVHIGVSIAQVDNVFLAQIRDYMAAHAMELPGVTLQFEDAQRGVIRQLNQVQSFTAQGMDAIVVNPVDTSATAKMTDDAQHAKVPLVYVNRRPTQAQLPQGVGYVGSDEIKSGEIQMRYLA</sequence>
<comment type="subcellular location">
    <subcellularLocation>
        <location evidence="1">Cell envelope</location>
    </subcellularLocation>
</comment>
<evidence type="ECO:0000259" key="5">
    <source>
        <dbReference type="Pfam" id="PF13407"/>
    </source>
</evidence>
<evidence type="ECO:0000313" key="6">
    <source>
        <dbReference type="EMBL" id="SOS21857.1"/>
    </source>
</evidence>
<keyword evidence="7" id="KW-1185">Reference proteome</keyword>
<dbReference type="GO" id="GO:0030246">
    <property type="term" value="F:carbohydrate binding"/>
    <property type="evidence" value="ECO:0007669"/>
    <property type="project" value="UniProtKB-ARBA"/>
</dbReference>
<keyword evidence="3 4" id="KW-0732">Signal</keyword>
<dbReference type="GO" id="GO:0055085">
    <property type="term" value="P:transmembrane transport"/>
    <property type="evidence" value="ECO:0007669"/>
    <property type="project" value="UniProtKB-ARBA"/>
</dbReference>
<dbReference type="PANTHER" id="PTHR46847">
    <property type="entry name" value="D-ALLOSE-BINDING PERIPLASMIC PROTEIN-RELATED"/>
    <property type="match status" value="1"/>
</dbReference>
<evidence type="ECO:0000256" key="4">
    <source>
        <dbReference type="SAM" id="SignalP"/>
    </source>
</evidence>
<dbReference type="Gene3D" id="3.40.50.2300">
    <property type="match status" value="2"/>
</dbReference>
<evidence type="ECO:0000256" key="3">
    <source>
        <dbReference type="ARBA" id="ARBA00022729"/>
    </source>
</evidence>